<organism evidence="2 3">
    <name type="scientific">Oopsacas minuta</name>
    <dbReference type="NCBI Taxonomy" id="111878"/>
    <lineage>
        <taxon>Eukaryota</taxon>
        <taxon>Metazoa</taxon>
        <taxon>Porifera</taxon>
        <taxon>Hexactinellida</taxon>
        <taxon>Hexasterophora</taxon>
        <taxon>Lyssacinosida</taxon>
        <taxon>Leucopsacidae</taxon>
        <taxon>Oopsacas</taxon>
    </lineage>
</organism>
<protein>
    <submittedName>
        <fullName evidence="2">Uncharacterized protein</fullName>
    </submittedName>
</protein>
<dbReference type="EMBL" id="JAKMXF010000298">
    <property type="protein sequence ID" value="KAI6652631.1"/>
    <property type="molecule type" value="Genomic_DNA"/>
</dbReference>
<proteinExistence type="predicted"/>
<gene>
    <name evidence="2" type="ORF">LOD99_4416</name>
</gene>
<keyword evidence="1" id="KW-0175">Coiled coil</keyword>
<accession>A0AAV7JX34</accession>
<name>A0AAV7JX34_9METZ</name>
<sequence>MEIKQTETVLAGKILMCYLKKKHTKDKALSKKLHKMNRIELNDFLTGRSERENEEFKIIRRREQVRINVANSRKELQILKETKEAILNEKQTLIEEIKKLQKLTVI</sequence>
<evidence type="ECO:0000256" key="1">
    <source>
        <dbReference type="SAM" id="Coils"/>
    </source>
</evidence>
<feature type="coiled-coil region" evidence="1">
    <location>
        <begin position="62"/>
        <end position="103"/>
    </location>
</feature>
<comment type="caution">
    <text evidence="2">The sequence shown here is derived from an EMBL/GenBank/DDBJ whole genome shotgun (WGS) entry which is preliminary data.</text>
</comment>
<evidence type="ECO:0000313" key="3">
    <source>
        <dbReference type="Proteomes" id="UP001165289"/>
    </source>
</evidence>
<reference evidence="2 3" key="1">
    <citation type="journal article" date="2023" name="BMC Biol.">
        <title>The compact genome of the sponge Oopsacas minuta (Hexactinellida) is lacking key metazoan core genes.</title>
        <authorList>
            <person name="Santini S."/>
            <person name="Schenkelaars Q."/>
            <person name="Jourda C."/>
            <person name="Duchesne M."/>
            <person name="Belahbib H."/>
            <person name="Rocher C."/>
            <person name="Selva M."/>
            <person name="Riesgo A."/>
            <person name="Vervoort M."/>
            <person name="Leys S.P."/>
            <person name="Kodjabachian L."/>
            <person name="Le Bivic A."/>
            <person name="Borchiellini C."/>
            <person name="Claverie J.M."/>
            <person name="Renard E."/>
        </authorList>
    </citation>
    <scope>NUCLEOTIDE SEQUENCE [LARGE SCALE GENOMIC DNA]</scope>
    <source>
        <strain evidence="2">SPO-2</strain>
    </source>
</reference>
<dbReference type="Proteomes" id="UP001165289">
    <property type="component" value="Unassembled WGS sequence"/>
</dbReference>
<dbReference type="AlphaFoldDB" id="A0AAV7JX34"/>
<keyword evidence="3" id="KW-1185">Reference proteome</keyword>
<evidence type="ECO:0000313" key="2">
    <source>
        <dbReference type="EMBL" id="KAI6652631.1"/>
    </source>
</evidence>